<feature type="non-terminal residue" evidence="1">
    <location>
        <position position="1"/>
    </location>
</feature>
<dbReference type="AlphaFoldDB" id="X1LCP7"/>
<evidence type="ECO:0000313" key="1">
    <source>
        <dbReference type="EMBL" id="GAI03616.1"/>
    </source>
</evidence>
<sequence>VITSMRISLEKAHVQGVPEYIKRLQNNSSKDDVFQDLLLERRAALMFSKAGCEVTIQDAPDLALRFNNEQFYAEVKHFRLKKQDQYGDTVPPAWKQVYNVAKDKIKQYKEHSPNILVIENNDDRIEELDIPTAIDGINQDVRSGKCPGFAKLNGILLISLDWYNISQKRQVYFRPTSNPAVSLRRELFFLLDDIRLG</sequence>
<protein>
    <submittedName>
        <fullName evidence="1">Uncharacterized protein</fullName>
    </submittedName>
</protein>
<name>X1LCP7_9ZZZZ</name>
<reference evidence="1" key="1">
    <citation type="journal article" date="2014" name="Front. Microbiol.">
        <title>High frequency of phylogenetically diverse reductive dehalogenase-homologous genes in deep subseafloor sedimentary metagenomes.</title>
        <authorList>
            <person name="Kawai M."/>
            <person name="Futagami T."/>
            <person name="Toyoda A."/>
            <person name="Takaki Y."/>
            <person name="Nishi S."/>
            <person name="Hori S."/>
            <person name="Arai W."/>
            <person name="Tsubouchi T."/>
            <person name="Morono Y."/>
            <person name="Uchiyama I."/>
            <person name="Ito T."/>
            <person name="Fujiyama A."/>
            <person name="Inagaki F."/>
            <person name="Takami H."/>
        </authorList>
    </citation>
    <scope>NUCLEOTIDE SEQUENCE</scope>
    <source>
        <strain evidence="1">Expedition CK06-06</strain>
    </source>
</reference>
<organism evidence="1">
    <name type="scientific">marine sediment metagenome</name>
    <dbReference type="NCBI Taxonomy" id="412755"/>
    <lineage>
        <taxon>unclassified sequences</taxon>
        <taxon>metagenomes</taxon>
        <taxon>ecological metagenomes</taxon>
    </lineage>
</organism>
<gene>
    <name evidence="1" type="ORF">S06H3_19093</name>
</gene>
<comment type="caution">
    <text evidence="1">The sequence shown here is derived from an EMBL/GenBank/DDBJ whole genome shotgun (WGS) entry which is preliminary data.</text>
</comment>
<accession>X1LCP7</accession>
<dbReference type="EMBL" id="BARV01009733">
    <property type="protein sequence ID" value="GAI03616.1"/>
    <property type="molecule type" value="Genomic_DNA"/>
</dbReference>
<proteinExistence type="predicted"/>